<dbReference type="RefSeq" id="WP_116067904.1">
    <property type="nucleotide sequence ID" value="NZ_BONB01000007.1"/>
</dbReference>
<feature type="domain" description="AB hydrolase-1" evidence="1">
    <location>
        <begin position="3"/>
        <end position="222"/>
    </location>
</feature>
<dbReference type="PANTHER" id="PTHR37017">
    <property type="entry name" value="AB HYDROLASE-1 DOMAIN-CONTAINING PROTEIN-RELATED"/>
    <property type="match status" value="1"/>
</dbReference>
<dbReference type="GO" id="GO:0016787">
    <property type="term" value="F:hydrolase activity"/>
    <property type="evidence" value="ECO:0007669"/>
    <property type="project" value="UniProtKB-KW"/>
</dbReference>
<gene>
    <name evidence="2" type="ORF">DFJ67_2351</name>
</gene>
<organism evidence="2 3">
    <name type="scientific">Asanoa ferruginea</name>
    <dbReference type="NCBI Taxonomy" id="53367"/>
    <lineage>
        <taxon>Bacteria</taxon>
        <taxon>Bacillati</taxon>
        <taxon>Actinomycetota</taxon>
        <taxon>Actinomycetes</taxon>
        <taxon>Micromonosporales</taxon>
        <taxon>Micromonosporaceae</taxon>
        <taxon>Asanoa</taxon>
    </lineage>
</organism>
<keyword evidence="2" id="KW-0378">Hydrolase</keyword>
<proteinExistence type="predicted"/>
<evidence type="ECO:0000259" key="1">
    <source>
        <dbReference type="Pfam" id="PF12697"/>
    </source>
</evidence>
<sequence>MDIVLIPGFWLDASSWDEVVPALSAAGHRSHPLTLPGMNRGDVDRSAITARDHVDAVVAVVDGLDPGVVLVGHSGGGAIAHAVVDARPDRIARVVYVDSVPISDGDNINPNLPARDGEVPLPDWSDFDDESLVDLDDSLRAAFRARAIPTPERVTSDKFALSDPRRYDVPVTVIACEMPSGMLRQFIDGGHGYTAELALVRDVSYIDLPTSHWPQLTRPKQLGEAIVRAVQPA</sequence>
<dbReference type="InterPro" id="IPR052897">
    <property type="entry name" value="Sec-Metab_Biosynth_Hydrolase"/>
</dbReference>
<evidence type="ECO:0000313" key="3">
    <source>
        <dbReference type="Proteomes" id="UP000256913"/>
    </source>
</evidence>
<dbReference type="Pfam" id="PF12697">
    <property type="entry name" value="Abhydrolase_6"/>
    <property type="match status" value="1"/>
</dbReference>
<comment type="caution">
    <text evidence="2">The sequence shown here is derived from an EMBL/GenBank/DDBJ whole genome shotgun (WGS) entry which is preliminary data.</text>
</comment>
<dbReference type="Gene3D" id="3.40.50.1820">
    <property type="entry name" value="alpha/beta hydrolase"/>
    <property type="match status" value="1"/>
</dbReference>
<dbReference type="InterPro" id="IPR029058">
    <property type="entry name" value="AB_hydrolase_fold"/>
</dbReference>
<accession>A0A3D9ZIR8</accession>
<evidence type="ECO:0000313" key="2">
    <source>
        <dbReference type="EMBL" id="REF96372.1"/>
    </source>
</evidence>
<dbReference type="SUPFAM" id="SSF53474">
    <property type="entry name" value="alpha/beta-Hydrolases"/>
    <property type="match status" value="1"/>
</dbReference>
<protein>
    <submittedName>
        <fullName evidence="2">Alpha/beta hydrolase family protein</fullName>
    </submittedName>
</protein>
<keyword evidence="3" id="KW-1185">Reference proteome</keyword>
<dbReference type="Proteomes" id="UP000256913">
    <property type="component" value="Unassembled WGS sequence"/>
</dbReference>
<dbReference type="OrthoDB" id="9773549at2"/>
<dbReference type="PANTHER" id="PTHR37017:SF11">
    <property type="entry name" value="ESTERASE_LIPASE_THIOESTERASE DOMAIN-CONTAINING PROTEIN"/>
    <property type="match status" value="1"/>
</dbReference>
<dbReference type="InterPro" id="IPR000073">
    <property type="entry name" value="AB_hydrolase_1"/>
</dbReference>
<name>A0A3D9ZIR8_9ACTN</name>
<dbReference type="AlphaFoldDB" id="A0A3D9ZIR8"/>
<reference evidence="2 3" key="1">
    <citation type="submission" date="2018-08" db="EMBL/GenBank/DDBJ databases">
        <title>Sequencing the genomes of 1000 actinobacteria strains.</title>
        <authorList>
            <person name="Klenk H.-P."/>
        </authorList>
    </citation>
    <scope>NUCLEOTIDE SEQUENCE [LARGE SCALE GENOMIC DNA]</scope>
    <source>
        <strain evidence="2 3">DSM 44099</strain>
    </source>
</reference>
<dbReference type="EMBL" id="QUMQ01000001">
    <property type="protein sequence ID" value="REF96372.1"/>
    <property type="molecule type" value="Genomic_DNA"/>
</dbReference>